<evidence type="ECO:0000313" key="3">
    <source>
        <dbReference type="Proteomes" id="UP000444721"/>
    </source>
</evidence>
<reference evidence="2 3" key="1">
    <citation type="journal article" date="2019" name="Sci. Rep.">
        <title>Nanopore sequencing improves the draft genome of the human pathogenic amoeba Naegleria fowleri.</title>
        <authorList>
            <person name="Liechti N."/>
            <person name="Schurch N."/>
            <person name="Bruggmann R."/>
            <person name="Wittwer M."/>
        </authorList>
    </citation>
    <scope>NUCLEOTIDE SEQUENCE [LARGE SCALE GENOMIC DNA]</scope>
    <source>
        <strain evidence="2 3">ATCC 30894</strain>
    </source>
</reference>
<dbReference type="VEuPathDB" id="AmoebaDB:FDP41_008675"/>
<feature type="compositionally biased region" description="Low complexity" evidence="1">
    <location>
        <begin position="192"/>
        <end position="217"/>
    </location>
</feature>
<dbReference type="RefSeq" id="XP_044557724.1">
    <property type="nucleotide sequence ID" value="XM_044712554.1"/>
</dbReference>
<name>A0A6A5BET1_NAEFO</name>
<dbReference type="EMBL" id="VFQX01000063">
    <property type="protein sequence ID" value="KAF0973011.1"/>
    <property type="molecule type" value="Genomic_DNA"/>
</dbReference>
<evidence type="ECO:0000256" key="1">
    <source>
        <dbReference type="SAM" id="MobiDB-lite"/>
    </source>
</evidence>
<dbReference type="VEuPathDB" id="AmoebaDB:NfTy_007890"/>
<sequence length="229" mass="25536">MRTTPPQGRNQKRLKLVRSKPVHLPTTQKIIRHRPKLQKELRFRNNNSGKYFNMDWALQSVWVGPSRQTRFIHLNKDKENQKNISIQSAPFTSKKSLYRNRPMLQNIKYNSLQRIDNMLHSYRIRALRVLKQQNQQQQQLGSASMEKGSALSKSSGAIPKPSLASVGGGSSSRINPKDVMKRIYVKKQKPMAVVGGPSSSRSSSGSGASASKSATVAPSVQVSGASKKK</sequence>
<comment type="caution">
    <text evidence="2">The sequence shown here is derived from an EMBL/GenBank/DDBJ whole genome shotgun (WGS) entry which is preliminary data.</text>
</comment>
<protein>
    <submittedName>
        <fullName evidence="2">Uncharacterized protein</fullName>
    </submittedName>
</protein>
<dbReference type="GeneID" id="68115893"/>
<dbReference type="OrthoDB" id="10389729at2759"/>
<proteinExistence type="predicted"/>
<accession>A0A6A5BET1</accession>
<feature type="region of interest" description="Disordered" evidence="1">
    <location>
        <begin position="138"/>
        <end position="229"/>
    </location>
</feature>
<organism evidence="2 3">
    <name type="scientific">Naegleria fowleri</name>
    <name type="common">Brain eating amoeba</name>
    <dbReference type="NCBI Taxonomy" id="5763"/>
    <lineage>
        <taxon>Eukaryota</taxon>
        <taxon>Discoba</taxon>
        <taxon>Heterolobosea</taxon>
        <taxon>Tetramitia</taxon>
        <taxon>Eutetramitia</taxon>
        <taxon>Vahlkampfiidae</taxon>
        <taxon>Naegleria</taxon>
    </lineage>
</organism>
<dbReference type="AlphaFoldDB" id="A0A6A5BET1"/>
<keyword evidence="3" id="KW-1185">Reference proteome</keyword>
<dbReference type="Proteomes" id="UP000444721">
    <property type="component" value="Unassembled WGS sequence"/>
</dbReference>
<evidence type="ECO:0000313" key="2">
    <source>
        <dbReference type="EMBL" id="KAF0973011.1"/>
    </source>
</evidence>
<feature type="compositionally biased region" description="Polar residues" evidence="1">
    <location>
        <begin position="218"/>
        <end position="229"/>
    </location>
</feature>
<gene>
    <name evidence="2" type="ORF">FDP41_008675</name>
</gene>
<dbReference type="VEuPathDB" id="AmoebaDB:NF0022940"/>